<reference evidence="1 3" key="1">
    <citation type="journal article" date="2011" name="Nature">
        <title>The Medicago genome provides insight into the evolution of rhizobial symbioses.</title>
        <authorList>
            <person name="Young N.D."/>
            <person name="Debelle F."/>
            <person name="Oldroyd G.E."/>
            <person name="Geurts R."/>
            <person name="Cannon S.B."/>
            <person name="Udvardi M.K."/>
            <person name="Benedito V.A."/>
            <person name="Mayer K.F."/>
            <person name="Gouzy J."/>
            <person name="Schoof H."/>
            <person name="Van de Peer Y."/>
            <person name="Proost S."/>
            <person name="Cook D.R."/>
            <person name="Meyers B.C."/>
            <person name="Spannagl M."/>
            <person name="Cheung F."/>
            <person name="De Mita S."/>
            <person name="Krishnakumar V."/>
            <person name="Gundlach H."/>
            <person name="Zhou S."/>
            <person name="Mudge J."/>
            <person name="Bharti A.K."/>
            <person name="Murray J.D."/>
            <person name="Naoumkina M.A."/>
            <person name="Rosen B."/>
            <person name="Silverstein K.A."/>
            <person name="Tang H."/>
            <person name="Rombauts S."/>
            <person name="Zhao P.X."/>
            <person name="Zhou P."/>
            <person name="Barbe V."/>
            <person name="Bardou P."/>
            <person name="Bechner M."/>
            <person name="Bellec A."/>
            <person name="Berger A."/>
            <person name="Berges H."/>
            <person name="Bidwell S."/>
            <person name="Bisseling T."/>
            <person name="Choisne N."/>
            <person name="Couloux A."/>
            <person name="Denny R."/>
            <person name="Deshpande S."/>
            <person name="Dai X."/>
            <person name="Doyle J.J."/>
            <person name="Dudez A.M."/>
            <person name="Farmer A.D."/>
            <person name="Fouteau S."/>
            <person name="Franken C."/>
            <person name="Gibelin C."/>
            <person name="Gish J."/>
            <person name="Goldstein S."/>
            <person name="Gonzalez A.J."/>
            <person name="Green P.J."/>
            <person name="Hallab A."/>
            <person name="Hartog M."/>
            <person name="Hua A."/>
            <person name="Humphray S.J."/>
            <person name="Jeong D.H."/>
            <person name="Jing Y."/>
            <person name="Jocker A."/>
            <person name="Kenton S.M."/>
            <person name="Kim D.J."/>
            <person name="Klee K."/>
            <person name="Lai H."/>
            <person name="Lang C."/>
            <person name="Lin S."/>
            <person name="Macmil S.L."/>
            <person name="Magdelenat G."/>
            <person name="Matthews L."/>
            <person name="McCorrison J."/>
            <person name="Monaghan E.L."/>
            <person name="Mun J.H."/>
            <person name="Najar F.Z."/>
            <person name="Nicholson C."/>
            <person name="Noirot C."/>
            <person name="O'Bleness M."/>
            <person name="Paule C.R."/>
            <person name="Poulain J."/>
            <person name="Prion F."/>
            <person name="Qin B."/>
            <person name="Qu C."/>
            <person name="Retzel E.F."/>
            <person name="Riddle C."/>
            <person name="Sallet E."/>
            <person name="Samain S."/>
            <person name="Samson N."/>
            <person name="Sanders I."/>
            <person name="Saurat O."/>
            <person name="Scarpelli C."/>
            <person name="Schiex T."/>
            <person name="Segurens B."/>
            <person name="Severin A.J."/>
            <person name="Sherrier D.J."/>
            <person name="Shi R."/>
            <person name="Sims S."/>
            <person name="Singer S.R."/>
            <person name="Sinharoy S."/>
            <person name="Sterck L."/>
            <person name="Viollet A."/>
            <person name="Wang B.B."/>
            <person name="Wang K."/>
            <person name="Wang M."/>
            <person name="Wang X."/>
            <person name="Warfsmann J."/>
            <person name="Weissenbach J."/>
            <person name="White D.D."/>
            <person name="White J.D."/>
            <person name="Wiley G.B."/>
            <person name="Wincker P."/>
            <person name="Xing Y."/>
            <person name="Yang L."/>
            <person name="Yao Z."/>
            <person name="Ying F."/>
            <person name="Zhai J."/>
            <person name="Zhou L."/>
            <person name="Zuber A."/>
            <person name="Denarie J."/>
            <person name="Dixon R.A."/>
            <person name="May G.D."/>
            <person name="Schwartz D.C."/>
            <person name="Rogers J."/>
            <person name="Quetier F."/>
            <person name="Town C.D."/>
            <person name="Roe B.A."/>
        </authorList>
    </citation>
    <scope>NUCLEOTIDE SEQUENCE [LARGE SCALE GENOMIC DNA]</scope>
    <source>
        <strain evidence="1">A17</strain>
        <strain evidence="2 3">cv. Jemalong A17</strain>
    </source>
</reference>
<dbReference type="EnsemblPlants" id="AES60670">
    <property type="protein sequence ID" value="AES60670"/>
    <property type="gene ID" value="MTR_1g061900"/>
</dbReference>
<reference evidence="1 3" key="2">
    <citation type="journal article" date="2014" name="BMC Genomics">
        <title>An improved genome release (version Mt4.0) for the model legume Medicago truncatula.</title>
        <authorList>
            <person name="Tang H."/>
            <person name="Krishnakumar V."/>
            <person name="Bidwell S."/>
            <person name="Rosen B."/>
            <person name="Chan A."/>
            <person name="Zhou S."/>
            <person name="Gentzbittel L."/>
            <person name="Childs K.L."/>
            <person name="Yandell M."/>
            <person name="Gundlach H."/>
            <person name="Mayer K.F."/>
            <person name="Schwartz D.C."/>
            <person name="Town C.D."/>
        </authorList>
    </citation>
    <scope>GENOME REANNOTATION</scope>
    <source>
        <strain evidence="2 3">cv. Jemalong A17</strain>
    </source>
</reference>
<dbReference type="Proteomes" id="UP000002051">
    <property type="component" value="Unassembled WGS sequence"/>
</dbReference>
<dbReference type="PaxDb" id="3880-AES60670"/>
<keyword evidence="3" id="KW-1185">Reference proteome</keyword>
<gene>
    <name evidence="1" type="ordered locus">MTR_1g061900</name>
</gene>
<dbReference type="EMBL" id="CM001217">
    <property type="protein sequence ID" value="AES60670.1"/>
    <property type="molecule type" value="Genomic_DNA"/>
</dbReference>
<organism evidence="1 3">
    <name type="scientific">Medicago truncatula</name>
    <name type="common">Barrel medic</name>
    <name type="synonym">Medicago tribuloides</name>
    <dbReference type="NCBI Taxonomy" id="3880"/>
    <lineage>
        <taxon>Eukaryota</taxon>
        <taxon>Viridiplantae</taxon>
        <taxon>Streptophyta</taxon>
        <taxon>Embryophyta</taxon>
        <taxon>Tracheophyta</taxon>
        <taxon>Spermatophyta</taxon>
        <taxon>Magnoliopsida</taxon>
        <taxon>eudicotyledons</taxon>
        <taxon>Gunneridae</taxon>
        <taxon>Pentapetalae</taxon>
        <taxon>rosids</taxon>
        <taxon>fabids</taxon>
        <taxon>Fabales</taxon>
        <taxon>Fabaceae</taxon>
        <taxon>Papilionoideae</taxon>
        <taxon>50 kb inversion clade</taxon>
        <taxon>NPAAA clade</taxon>
        <taxon>Hologalegina</taxon>
        <taxon>IRL clade</taxon>
        <taxon>Trifolieae</taxon>
        <taxon>Medicago</taxon>
    </lineage>
</organism>
<proteinExistence type="predicted"/>
<sequence>MTRQQILLTKLSEGPIVEESYIVGTKSKLFFYKDQNRNSLILQGRKEVLTLISIAGAFVLTFYKGPSIMNSSSLHQPIGFLKSMDSVFKIYGQICHYLGICDIYLENERNDLGKEQNSTSSISAVVLVGTNMVAPAADERGQSPTLLGFEMMKVAL</sequence>
<accession>G7IA53</accession>
<evidence type="ECO:0000313" key="3">
    <source>
        <dbReference type="Proteomes" id="UP000002051"/>
    </source>
</evidence>
<evidence type="ECO:0000313" key="1">
    <source>
        <dbReference type="EMBL" id="AES60670.1"/>
    </source>
</evidence>
<protein>
    <submittedName>
        <fullName evidence="1 2">Uncharacterized protein</fullName>
    </submittedName>
</protein>
<name>G7IA53_MEDTR</name>
<evidence type="ECO:0000313" key="2">
    <source>
        <dbReference type="EnsemblPlants" id="AES60670"/>
    </source>
</evidence>
<reference evidence="2" key="3">
    <citation type="submission" date="2015-04" db="UniProtKB">
        <authorList>
            <consortium name="EnsemblPlants"/>
        </authorList>
    </citation>
    <scope>IDENTIFICATION</scope>
    <source>
        <strain evidence="2">cv. Jemalong A17</strain>
    </source>
</reference>
<dbReference type="AlphaFoldDB" id="G7IA53"/>
<dbReference type="HOGENOM" id="CLU_1689330_0_0_1"/>